<dbReference type="EMBL" id="LVYK01000059">
    <property type="protein sequence ID" value="RAS72166.1"/>
    <property type="molecule type" value="Genomic_DNA"/>
</dbReference>
<dbReference type="SUPFAM" id="SSF56300">
    <property type="entry name" value="Metallo-dependent phosphatases"/>
    <property type="match status" value="1"/>
</dbReference>
<dbReference type="GO" id="GO:0000166">
    <property type="term" value="F:nucleotide binding"/>
    <property type="evidence" value="ECO:0007669"/>
    <property type="project" value="UniProtKB-KW"/>
</dbReference>
<dbReference type="Pfam" id="PF00149">
    <property type="entry name" value="Metallophos"/>
    <property type="match status" value="1"/>
</dbReference>
<dbReference type="Gene3D" id="3.90.780.10">
    <property type="entry name" value="5'-Nucleotidase, C-terminal domain"/>
    <property type="match status" value="1"/>
</dbReference>
<accession>A0AAX1Q254</accession>
<dbReference type="GO" id="GO:0009166">
    <property type="term" value="P:nucleotide catabolic process"/>
    <property type="evidence" value="ECO:0007669"/>
    <property type="project" value="InterPro"/>
</dbReference>
<evidence type="ECO:0000259" key="4">
    <source>
        <dbReference type="Pfam" id="PF02872"/>
    </source>
</evidence>
<evidence type="ECO:0008006" key="7">
    <source>
        <dbReference type="Google" id="ProtNLM"/>
    </source>
</evidence>
<protein>
    <recommendedName>
        <fullName evidence="7">5'-nucleotidase</fullName>
    </recommendedName>
</protein>
<feature type="domain" description="5'-Nucleotidase C-terminal" evidence="4">
    <location>
        <begin position="331"/>
        <end position="473"/>
    </location>
</feature>
<dbReference type="Gene3D" id="3.60.21.10">
    <property type="match status" value="1"/>
</dbReference>
<name>A0AAX1Q254_9BACI</name>
<dbReference type="InterPro" id="IPR006179">
    <property type="entry name" value="5_nucleotidase/apyrase"/>
</dbReference>
<proteinExistence type="inferred from homology"/>
<keyword evidence="2" id="KW-0378">Hydrolase</keyword>
<dbReference type="PANTHER" id="PTHR11575:SF24">
    <property type="entry name" value="5'-NUCLEOTIDASE"/>
    <property type="match status" value="1"/>
</dbReference>
<keyword evidence="2" id="KW-0547">Nucleotide-binding</keyword>
<dbReference type="InterPro" id="IPR004843">
    <property type="entry name" value="Calcineurin-like_PHP"/>
</dbReference>
<feature type="domain" description="Calcineurin-like phosphoesterase" evidence="3">
    <location>
        <begin position="50"/>
        <end position="249"/>
    </location>
</feature>
<dbReference type="Proteomes" id="UP000250174">
    <property type="component" value="Unassembled WGS sequence"/>
</dbReference>
<evidence type="ECO:0000256" key="1">
    <source>
        <dbReference type="ARBA" id="ARBA00022729"/>
    </source>
</evidence>
<evidence type="ECO:0000256" key="2">
    <source>
        <dbReference type="RuleBase" id="RU362119"/>
    </source>
</evidence>
<gene>
    <name evidence="5" type="ORF">A3864_24130</name>
</gene>
<dbReference type="InterPro" id="IPR008334">
    <property type="entry name" value="5'-Nucleotdase_C"/>
</dbReference>
<dbReference type="GO" id="GO:0046872">
    <property type="term" value="F:metal ion binding"/>
    <property type="evidence" value="ECO:0007669"/>
    <property type="project" value="InterPro"/>
</dbReference>
<keyword evidence="1" id="KW-0732">Signal</keyword>
<dbReference type="PRINTS" id="PR01607">
    <property type="entry name" value="APYRASEFAMLY"/>
</dbReference>
<dbReference type="InterPro" id="IPR006146">
    <property type="entry name" value="5'-Nucleotdase_CS"/>
</dbReference>
<dbReference type="PROSITE" id="PS00785">
    <property type="entry name" value="5_NUCLEOTIDASE_1"/>
    <property type="match status" value="1"/>
</dbReference>
<comment type="similarity">
    <text evidence="2">Belongs to the 5'-nucleotidase family.</text>
</comment>
<dbReference type="AlphaFoldDB" id="A0AAX1Q254"/>
<reference evidence="5 6" key="1">
    <citation type="submission" date="2016-03" db="EMBL/GenBank/DDBJ databases">
        <title>Comparison of Bacillus endophyticus and B. anthracis characteristics using whole genome sequence analysis and microbiological techniques.</title>
        <authorList>
            <person name="Lekota K.E."/>
            <person name="Mafofo J."/>
            <person name="Rees J."/>
            <person name="Muchadeyi F.C."/>
            <person name="Madoroba E."/>
            <person name="Van Heerden H."/>
        </authorList>
    </citation>
    <scope>NUCLEOTIDE SEQUENCE [LARGE SCALE GENOMIC DNA]</scope>
    <source>
        <strain evidence="5 6">3631_10C</strain>
    </source>
</reference>
<evidence type="ECO:0000313" key="5">
    <source>
        <dbReference type="EMBL" id="RAS72166.1"/>
    </source>
</evidence>
<dbReference type="PANTHER" id="PTHR11575">
    <property type="entry name" value="5'-NUCLEOTIDASE-RELATED"/>
    <property type="match status" value="1"/>
</dbReference>
<dbReference type="CDD" id="cd00845">
    <property type="entry name" value="MPP_UshA_N_like"/>
    <property type="match status" value="1"/>
</dbReference>
<dbReference type="InterPro" id="IPR036907">
    <property type="entry name" value="5'-Nucleotdase_C_sf"/>
</dbReference>
<dbReference type="InterPro" id="IPR029052">
    <property type="entry name" value="Metallo-depent_PP-like"/>
</dbReference>
<organism evidence="5 6">
    <name type="scientific">Priestia endophytica</name>
    <dbReference type="NCBI Taxonomy" id="135735"/>
    <lineage>
        <taxon>Bacteria</taxon>
        <taxon>Bacillati</taxon>
        <taxon>Bacillota</taxon>
        <taxon>Bacilli</taxon>
        <taxon>Bacillales</taxon>
        <taxon>Bacillaceae</taxon>
        <taxon>Priestia</taxon>
    </lineage>
</organism>
<comment type="caution">
    <text evidence="5">The sequence shown here is derived from an EMBL/GenBank/DDBJ whole genome shotgun (WGS) entry which is preliminary data.</text>
</comment>
<evidence type="ECO:0000259" key="3">
    <source>
        <dbReference type="Pfam" id="PF00149"/>
    </source>
</evidence>
<dbReference type="SUPFAM" id="SSF55816">
    <property type="entry name" value="5'-nucleotidase (syn. UDP-sugar hydrolase), C-terminal domain"/>
    <property type="match status" value="1"/>
</dbReference>
<dbReference type="GO" id="GO:0016788">
    <property type="term" value="F:hydrolase activity, acting on ester bonds"/>
    <property type="evidence" value="ECO:0007669"/>
    <property type="project" value="InterPro"/>
</dbReference>
<dbReference type="GO" id="GO:0030288">
    <property type="term" value="C:outer membrane-bounded periplasmic space"/>
    <property type="evidence" value="ECO:0007669"/>
    <property type="project" value="TreeGrafter"/>
</dbReference>
<evidence type="ECO:0000313" key="6">
    <source>
        <dbReference type="Proteomes" id="UP000250174"/>
    </source>
</evidence>
<dbReference type="Pfam" id="PF02872">
    <property type="entry name" value="5_nucleotid_C"/>
    <property type="match status" value="1"/>
</dbReference>
<sequence length="501" mass="56416">MFSHSYNKIVLKHYEREKEVMLKKCLFSLILFTFFLVCKDTYGTEKDSIVILHTNDMHGHIVEGENGELGYAKMAYLIKTMRDSYPSLLLVDTGDVLHGTNFVSFFKGESAVMIMNKLKYDAVTLGNHDFNYGMHLSKLETMMNFPILSANITKKGEPIFKPYMIKSVKNKKIAFIGVTSTETKTATSFHNTKGLAFKDERKTVQHIVNDVRKKADAVVLLSHSGITKDREIGDYVKGIDLIIGGHSHTCLEDLEKRKYAAIAQACEHGKALGKVELIFNEKILSSIHGELLKKKHWVEKDEDINTLISMYNKKVEKHFNKKVGYSFSAFKGERKTLRTKETPLGYYLADILKQSTGADIGFINGGAIRDGWPQGVLTRGDIYNVIPFEDRMVTFQAEGADIKKALENSVSRYPKEYGGFLHASGLSFAFKSEYPKGKRVRNVKVGGIPLQEKESYLISTTSFLANGGDGVFTGTKKIHDKGALQEEIIHYLSSQVRSRNK</sequence>